<comment type="caution">
    <text evidence="1">The sequence shown here is derived from an EMBL/GenBank/DDBJ whole genome shotgun (WGS) entry which is preliminary data.</text>
</comment>
<protein>
    <submittedName>
        <fullName evidence="1">Uncharacterized protein</fullName>
    </submittedName>
</protein>
<gene>
    <name evidence="1" type="ORF">FWK35_00023617</name>
</gene>
<proteinExistence type="predicted"/>
<evidence type="ECO:0000313" key="1">
    <source>
        <dbReference type="EMBL" id="KAF0758575.1"/>
    </source>
</evidence>
<organism evidence="1 2">
    <name type="scientific">Aphis craccivora</name>
    <name type="common">Cowpea aphid</name>
    <dbReference type="NCBI Taxonomy" id="307492"/>
    <lineage>
        <taxon>Eukaryota</taxon>
        <taxon>Metazoa</taxon>
        <taxon>Ecdysozoa</taxon>
        <taxon>Arthropoda</taxon>
        <taxon>Hexapoda</taxon>
        <taxon>Insecta</taxon>
        <taxon>Pterygota</taxon>
        <taxon>Neoptera</taxon>
        <taxon>Paraneoptera</taxon>
        <taxon>Hemiptera</taxon>
        <taxon>Sternorrhyncha</taxon>
        <taxon>Aphidomorpha</taxon>
        <taxon>Aphidoidea</taxon>
        <taxon>Aphididae</taxon>
        <taxon>Aphidini</taxon>
        <taxon>Aphis</taxon>
        <taxon>Aphis</taxon>
    </lineage>
</organism>
<reference evidence="1 2" key="1">
    <citation type="submission" date="2019-08" db="EMBL/GenBank/DDBJ databases">
        <title>Whole genome of Aphis craccivora.</title>
        <authorList>
            <person name="Voronova N.V."/>
            <person name="Shulinski R.S."/>
            <person name="Bandarenka Y.V."/>
            <person name="Zhorov D.G."/>
            <person name="Warner D."/>
        </authorList>
    </citation>
    <scope>NUCLEOTIDE SEQUENCE [LARGE SCALE GENOMIC DNA]</scope>
    <source>
        <strain evidence="1">180601</strain>
        <tissue evidence="1">Whole Body</tissue>
    </source>
</reference>
<dbReference type="Proteomes" id="UP000478052">
    <property type="component" value="Unassembled WGS sequence"/>
</dbReference>
<evidence type="ECO:0000313" key="2">
    <source>
        <dbReference type="Proteomes" id="UP000478052"/>
    </source>
</evidence>
<dbReference type="AlphaFoldDB" id="A0A6G0YM96"/>
<dbReference type="EMBL" id="VUJU01003261">
    <property type="protein sequence ID" value="KAF0758575.1"/>
    <property type="molecule type" value="Genomic_DNA"/>
</dbReference>
<accession>A0A6G0YM96</accession>
<sequence>MIITSRNNAPISNYGVVSDVKFSKKSRKKKMTEKREYFTQNQFSTKSIYLYGCNSKTDHCKYLKFSPNFYVIVIYIRLNFQKILTFFEPIYAIYRPIYSNGVFYRNFDAKLSITQIF</sequence>
<name>A0A6G0YM96_APHCR</name>
<keyword evidence="2" id="KW-1185">Reference proteome</keyword>